<keyword evidence="11" id="KW-1185">Reference proteome</keyword>
<keyword evidence="4" id="KW-0547">Nucleotide-binding</keyword>
<proteinExistence type="inferred from homology"/>
<comment type="similarity">
    <text evidence="1">Belongs to the disease resistance NB-LRR family.</text>
</comment>
<dbReference type="InterPro" id="IPR032675">
    <property type="entry name" value="LRR_dom_sf"/>
</dbReference>
<evidence type="ECO:0000259" key="9">
    <source>
        <dbReference type="Pfam" id="PF23559"/>
    </source>
</evidence>
<keyword evidence="5" id="KW-0611">Plant defense</keyword>
<evidence type="ECO:0000256" key="3">
    <source>
        <dbReference type="ARBA" id="ARBA00022737"/>
    </source>
</evidence>
<dbReference type="SUPFAM" id="SSF52058">
    <property type="entry name" value="L domain-like"/>
    <property type="match status" value="1"/>
</dbReference>
<dbReference type="InterPro" id="IPR042197">
    <property type="entry name" value="Apaf_helical"/>
</dbReference>
<dbReference type="GO" id="GO:0098542">
    <property type="term" value="P:defense response to other organism"/>
    <property type="evidence" value="ECO:0007669"/>
    <property type="project" value="TreeGrafter"/>
</dbReference>
<dbReference type="Gene3D" id="3.40.50.300">
    <property type="entry name" value="P-loop containing nucleotide triphosphate hydrolases"/>
    <property type="match status" value="1"/>
</dbReference>
<dbReference type="Gene3D" id="3.80.10.10">
    <property type="entry name" value="Ribonuclease Inhibitor"/>
    <property type="match status" value="1"/>
</dbReference>
<dbReference type="PANTHER" id="PTHR23155:SF1205">
    <property type="entry name" value="DISEASE RESISTANCE PROTEIN RPM1"/>
    <property type="match status" value="1"/>
</dbReference>
<dbReference type="InterPro" id="IPR058922">
    <property type="entry name" value="WHD_DRP"/>
</dbReference>
<reference evidence="11" key="1">
    <citation type="journal article" date="2018" name="Gigascience">
        <title>Genome assembly of the Pink Ipe (Handroanthus impetiginosus, Bignoniaceae), a highly valued, ecologically keystone Neotropical timber forest tree.</title>
        <authorList>
            <person name="Silva-Junior O.B."/>
            <person name="Grattapaglia D."/>
            <person name="Novaes E."/>
            <person name="Collevatti R.G."/>
        </authorList>
    </citation>
    <scope>NUCLEOTIDE SEQUENCE [LARGE SCALE GENOMIC DNA]</scope>
    <source>
        <strain evidence="11">cv. UFG-1</strain>
    </source>
</reference>
<organism evidence="10 11">
    <name type="scientific">Handroanthus impetiginosus</name>
    <dbReference type="NCBI Taxonomy" id="429701"/>
    <lineage>
        <taxon>Eukaryota</taxon>
        <taxon>Viridiplantae</taxon>
        <taxon>Streptophyta</taxon>
        <taxon>Embryophyta</taxon>
        <taxon>Tracheophyta</taxon>
        <taxon>Spermatophyta</taxon>
        <taxon>Magnoliopsida</taxon>
        <taxon>eudicotyledons</taxon>
        <taxon>Gunneridae</taxon>
        <taxon>Pentapetalae</taxon>
        <taxon>asterids</taxon>
        <taxon>lamiids</taxon>
        <taxon>Lamiales</taxon>
        <taxon>Bignoniaceae</taxon>
        <taxon>Crescentiina</taxon>
        <taxon>Tabebuia alliance</taxon>
        <taxon>Handroanthus</taxon>
    </lineage>
</organism>
<evidence type="ECO:0000313" key="10">
    <source>
        <dbReference type="EMBL" id="PIM99674.1"/>
    </source>
</evidence>
<dbReference type="Proteomes" id="UP000231279">
    <property type="component" value="Unassembled WGS sequence"/>
</dbReference>
<dbReference type="EMBL" id="NKXS01007436">
    <property type="protein sequence ID" value="PIM99674.1"/>
    <property type="molecule type" value="Genomic_DNA"/>
</dbReference>
<dbReference type="InterPro" id="IPR044974">
    <property type="entry name" value="Disease_R_plants"/>
</dbReference>
<dbReference type="PANTHER" id="PTHR23155">
    <property type="entry name" value="DISEASE RESISTANCE PROTEIN RP"/>
    <property type="match status" value="1"/>
</dbReference>
<dbReference type="GO" id="GO:0043531">
    <property type="term" value="F:ADP binding"/>
    <property type="evidence" value="ECO:0007669"/>
    <property type="project" value="InterPro"/>
</dbReference>
<feature type="domain" description="Disease resistance N-terminal" evidence="8">
    <location>
        <begin position="5"/>
        <end position="87"/>
    </location>
</feature>
<evidence type="ECO:0000259" key="7">
    <source>
        <dbReference type="Pfam" id="PF00931"/>
    </source>
</evidence>
<dbReference type="Pfam" id="PF18052">
    <property type="entry name" value="Rx_N"/>
    <property type="match status" value="1"/>
</dbReference>
<evidence type="ECO:0000256" key="6">
    <source>
        <dbReference type="ARBA" id="ARBA00022840"/>
    </source>
</evidence>
<gene>
    <name evidence="10" type="ORF">CDL12_27826</name>
</gene>
<keyword evidence="6" id="KW-0067">ATP-binding</keyword>
<keyword evidence="3" id="KW-0677">Repeat</keyword>
<evidence type="ECO:0000256" key="2">
    <source>
        <dbReference type="ARBA" id="ARBA00022614"/>
    </source>
</evidence>
<evidence type="ECO:0000256" key="5">
    <source>
        <dbReference type="ARBA" id="ARBA00022821"/>
    </source>
</evidence>
<dbReference type="PRINTS" id="PR00364">
    <property type="entry name" value="DISEASERSIST"/>
</dbReference>
<accession>A0A2G9G3F0</accession>
<evidence type="ECO:0000256" key="1">
    <source>
        <dbReference type="ARBA" id="ARBA00008894"/>
    </source>
</evidence>
<keyword evidence="2" id="KW-0433">Leucine-rich repeat</keyword>
<comment type="caution">
    <text evidence="10">The sequence shown here is derived from an EMBL/GenBank/DDBJ whole genome shotgun (WGS) entry which is preliminary data.</text>
</comment>
<dbReference type="OrthoDB" id="1749650at2759"/>
<dbReference type="Gene3D" id="1.20.5.4130">
    <property type="match status" value="1"/>
</dbReference>
<dbReference type="Gene3D" id="1.10.8.430">
    <property type="entry name" value="Helical domain of apoptotic protease-activating factors"/>
    <property type="match status" value="1"/>
</dbReference>
<sequence>MVAAVLQVAIDKVASPLVQVGIDLFQITKGIDEVREKMNLLKSYLRDAKSKADQKPEVAKLIIDIRDLSQDIEDVLDTYRTKIEAGGHNTDNWRPLGCLKWASRVVRNCMQVREINQNINDLKCRAKLIQSKLGDLKPESDAAAASVDTEVWRERRKFLDADHSAPKMFLRDQILHDLTDQMSKLEDEKGTVITTIVGPGGVGKTTLARKLYEELEEKLKFKCRAKVYVSPSPNADDILRDIAEKVGLELDERKVKANLDPNLYFYLKDKRYLIFLDDVWDTNTWNKLMDTLMIDSVMGSRIIVTSRSEVVSRSIDGTAKSRGIRSIPYKLEVLNESDAWMLFRGMISPKNESEIEPPLKEIGKEIVKRCGGLPLAIKIVVGMLLAKPRNVRAWTEVERKMGEINENDCLKILALSYNDLPAQSKPLFLYLGIFPVNHEIFVPQLIPLWVAENFVQDDGNQDDYVEQQINDLNSRNLLQVSRRKSDGKVRSFRIHSLVHDLCWQLAEKSNYFCTRNELNSSDIDSKKRRRVTTNTREPKKNAFKDVEIPKLRALFCFTKDDDLFQFLSERALRLEFLRLLIIEIFDGKVVEVQEEIADLSGLIYLKMDIPLGILKMKQVKHLFLSCSIVVEKTTHNLSNCLKNSRYANKKLEDADIPDLRSLDVDIPNLQSLDVDFGPNFSLSSRSLGKVNNLRRLGIYVWTKKMLDDVFGLDEPVLPNLEDLNGGVELFPRYVVRISLKMVDKIDDHIDKQKRLPKLESLKLKKCRAQQLDFSGEGFSQLQVLVLKCTDFQNQLIGSKDIPKLARFIYVPAPLSHYKPEGKLKNLWKSEDEEEQGLWRADSMKNMHIE</sequence>
<dbReference type="InterPro" id="IPR027417">
    <property type="entry name" value="P-loop_NTPase"/>
</dbReference>
<protein>
    <submittedName>
        <fullName evidence="10">Apoptotic ATPase</fullName>
    </submittedName>
</protein>
<dbReference type="SUPFAM" id="SSF52540">
    <property type="entry name" value="P-loop containing nucleoside triphosphate hydrolases"/>
    <property type="match status" value="1"/>
</dbReference>
<dbReference type="Pfam" id="PF23559">
    <property type="entry name" value="WHD_DRP"/>
    <property type="match status" value="1"/>
</dbReference>
<dbReference type="AlphaFoldDB" id="A0A2G9G3F0"/>
<dbReference type="InterPro" id="IPR041118">
    <property type="entry name" value="Rx_N"/>
</dbReference>
<dbReference type="Pfam" id="PF00931">
    <property type="entry name" value="NB-ARC"/>
    <property type="match status" value="1"/>
</dbReference>
<feature type="domain" description="NB-ARC" evidence="7">
    <location>
        <begin position="177"/>
        <end position="350"/>
    </location>
</feature>
<evidence type="ECO:0000256" key="4">
    <source>
        <dbReference type="ARBA" id="ARBA00022741"/>
    </source>
</evidence>
<evidence type="ECO:0000313" key="11">
    <source>
        <dbReference type="Proteomes" id="UP000231279"/>
    </source>
</evidence>
<dbReference type="InterPro" id="IPR002182">
    <property type="entry name" value="NB-ARC"/>
</dbReference>
<evidence type="ECO:0000259" key="8">
    <source>
        <dbReference type="Pfam" id="PF18052"/>
    </source>
</evidence>
<dbReference type="Gene3D" id="1.10.10.10">
    <property type="entry name" value="Winged helix-like DNA-binding domain superfamily/Winged helix DNA-binding domain"/>
    <property type="match status" value="1"/>
</dbReference>
<dbReference type="InterPro" id="IPR036388">
    <property type="entry name" value="WH-like_DNA-bd_sf"/>
</dbReference>
<dbReference type="STRING" id="429701.A0A2G9G3F0"/>
<feature type="domain" description="Disease resistance protein winged helix" evidence="9">
    <location>
        <begin position="433"/>
        <end position="502"/>
    </location>
</feature>
<name>A0A2G9G3F0_9LAMI</name>